<dbReference type="Gene3D" id="1.10.150.20">
    <property type="entry name" value="5' to 3' exonuclease, C-terminal subdomain"/>
    <property type="match status" value="2"/>
</dbReference>
<dbReference type="Pfam" id="PF01653">
    <property type="entry name" value="DNA_ligase_aden"/>
    <property type="match status" value="1"/>
</dbReference>
<evidence type="ECO:0000256" key="4">
    <source>
        <dbReference type="ARBA" id="ARBA00022705"/>
    </source>
</evidence>
<dbReference type="NCBIfam" id="TIGR00575">
    <property type="entry name" value="dnlj"/>
    <property type="match status" value="1"/>
</dbReference>
<evidence type="ECO:0000256" key="9">
    <source>
        <dbReference type="ARBA" id="ARBA00022801"/>
    </source>
</evidence>
<sequence>MSVLIDIQHPHPIVDSLRLKKIGQFILDELDISDSELSIVCVSDEKIATLNEQYREKSGPTNVLSFSMQEGEFSHLRQNMLGDVVLSLDTTMREADESNTPFDHRLIFLLIHGVLHLIGYDHETTAKDAEKMNEQTQILFSKIVESPLMMPTETVRQKIIDLSQQLHYHQNLYYIKAQPEISDAEFDRLFDELLMLEKHYPELAVPESPTSRVGSDLDNAFETVAHTKPILSLDKCYSISDIQDWALKIVKKADRPPTFILDEKLDGISIILTYKDGRLIQAATRGNGTYGNDVTANVKTIAAIPLKLPSPANLTIRGEIFIRRSVFKEIERTEGISYDSPRNLAAGAVRRKTSRETAKIPLNIYVYDIVDGTDLPSDNHYHLRSYLIDMGFPLNPHTFYFEKTDDQFCEAVEKAISQRNSLDYEIDGLVVKVSEQSVRDNLGVTGRFPRWAMAFKFESPQAITEIKGIDIQIGRLGRITPVARLKPVRVGGAEITNATLHNQDYIDELGASIGDVVKISRRGDVIPAVEEVLEKQSENPLTWKMPTHCPFCNTQLMKDGGHHFCVNIHCPQRQKASLIHFASKTGMDIENLGPKTIEILIDNQLIHCMEDIYSFDPEKLTGIEGFKTKKIAAIKRGIEDSKNRPFETVLAALGIKNLGIGLIKLLVNSGIDSFDALIDIAKQNHVERLVAIKGVKENIANSIIASFQDERILKTIETLKNVGLKMAATKAVPDAIEQQTMKEQRWCITGQFEHFKPRSKAGEEIEKRGGIVVGSVSKKTTHLLAGEKAGSKLKKARDLGLNIVFEKDFLDLLG</sequence>
<dbReference type="CDD" id="cd00114">
    <property type="entry name" value="LIGANc"/>
    <property type="match status" value="1"/>
</dbReference>
<comment type="function">
    <text evidence="1 15">DNA ligase that catalyzes the formation of phosphodiester linkages between 5'-phosphoryl and 3'-hydroxyl groups in double-stranded DNA using NAD as a coenzyme and as the energy source for the reaction. It is essential for DNA replication and repair of damaged DNA.</text>
</comment>
<dbReference type="SUPFAM" id="SSF47781">
    <property type="entry name" value="RuvA domain 2-like"/>
    <property type="match status" value="1"/>
</dbReference>
<dbReference type="PANTHER" id="PTHR46986">
    <property type="entry name" value="ENDORIBONUCLEASE YBEY, CHLOROPLASTIC"/>
    <property type="match status" value="1"/>
</dbReference>
<dbReference type="InterPro" id="IPR023091">
    <property type="entry name" value="MetalPrtase_cat_dom_sf_prd"/>
</dbReference>
<evidence type="ECO:0000313" key="17">
    <source>
        <dbReference type="EMBL" id="ETR73345.1"/>
    </source>
</evidence>
<keyword evidence="3 15" id="KW-0436">Ligase</keyword>
<keyword evidence="15" id="KW-0460">Magnesium</keyword>
<keyword evidence="14" id="KW-0698">rRNA processing</keyword>
<feature type="binding site" evidence="15">
    <location>
        <begin position="183"/>
        <end position="187"/>
    </location>
    <ligand>
        <name>NAD(+)</name>
        <dbReference type="ChEBI" id="CHEBI:57540"/>
    </ligand>
</feature>
<dbReference type="InterPro" id="IPR001679">
    <property type="entry name" value="DNA_ligase"/>
</dbReference>
<dbReference type="Pfam" id="PF03120">
    <property type="entry name" value="OB_DNA_ligase"/>
    <property type="match status" value="1"/>
</dbReference>
<dbReference type="InterPro" id="IPR001357">
    <property type="entry name" value="BRCT_dom"/>
</dbReference>
<feature type="binding site" evidence="15">
    <location>
        <begin position="232"/>
        <end position="233"/>
    </location>
    <ligand>
        <name>NAD(+)</name>
        <dbReference type="ChEBI" id="CHEBI:57540"/>
    </ligand>
</feature>
<dbReference type="EC" id="3.1.-.-" evidence="14"/>
<feature type="binding site" evidence="15">
    <location>
        <position position="262"/>
    </location>
    <ligand>
        <name>NAD(+)</name>
        <dbReference type="ChEBI" id="CHEBI:57540"/>
    </ligand>
</feature>
<feature type="domain" description="BRCT" evidence="16">
    <location>
        <begin position="736"/>
        <end position="814"/>
    </location>
</feature>
<dbReference type="CDD" id="cd17748">
    <property type="entry name" value="BRCT_DNA_ligase_like"/>
    <property type="match status" value="1"/>
</dbReference>
<dbReference type="Gene3D" id="2.40.50.140">
    <property type="entry name" value="Nucleic acid-binding proteins"/>
    <property type="match status" value="1"/>
</dbReference>
<dbReference type="Pfam" id="PF12738">
    <property type="entry name" value="PTCB-BRCT"/>
    <property type="match status" value="1"/>
</dbReference>
<comment type="function">
    <text evidence="14">Single strand-specific metallo-endoribonuclease involved in late-stage 70S ribosome quality control and in maturation of the 3' terminus of the 16S rRNA.</text>
</comment>
<evidence type="ECO:0000256" key="5">
    <source>
        <dbReference type="ARBA" id="ARBA00022722"/>
    </source>
</evidence>
<keyword evidence="14" id="KW-0963">Cytoplasm</keyword>
<feature type="binding site" evidence="15">
    <location>
        <position position="570"/>
    </location>
    <ligand>
        <name>Zn(2+)</name>
        <dbReference type="ChEBI" id="CHEBI:29105"/>
    </ligand>
</feature>
<dbReference type="PANTHER" id="PTHR46986:SF1">
    <property type="entry name" value="ENDORIBONUCLEASE YBEY, CHLOROPLASTIC"/>
    <property type="match status" value="1"/>
</dbReference>
<dbReference type="SUPFAM" id="SSF50249">
    <property type="entry name" value="Nucleic acid-binding proteins"/>
    <property type="match status" value="1"/>
</dbReference>
<keyword evidence="10 14" id="KW-0862">Zinc</keyword>
<dbReference type="Pfam" id="PF14520">
    <property type="entry name" value="HHH_5"/>
    <property type="match status" value="2"/>
</dbReference>
<dbReference type="HAMAP" id="MF_00009">
    <property type="entry name" value="Endoribonucl_YbeY"/>
    <property type="match status" value="1"/>
</dbReference>
<evidence type="ECO:0000256" key="14">
    <source>
        <dbReference type="HAMAP-Rule" id="MF_00009"/>
    </source>
</evidence>
<dbReference type="InterPro" id="IPR036420">
    <property type="entry name" value="BRCT_dom_sf"/>
</dbReference>
<feature type="binding site" evidence="15">
    <location>
        <position position="456"/>
    </location>
    <ligand>
        <name>NAD(+)</name>
        <dbReference type="ChEBI" id="CHEBI:57540"/>
    </ligand>
</feature>
<keyword evidence="12 15" id="KW-0234">DNA repair</keyword>
<dbReference type="NCBIfam" id="TIGR00043">
    <property type="entry name" value="rRNA maturation RNase YbeY"/>
    <property type="match status" value="1"/>
</dbReference>
<feature type="binding site" evidence="15">
    <location>
        <position position="549"/>
    </location>
    <ligand>
        <name>Zn(2+)</name>
        <dbReference type="ChEBI" id="CHEBI:29105"/>
    </ligand>
</feature>
<keyword evidence="14" id="KW-0690">Ribosome biogenesis</keyword>
<feature type="binding site" evidence="14">
    <location>
        <position position="122"/>
    </location>
    <ligand>
        <name>Zn(2+)</name>
        <dbReference type="ChEBI" id="CHEBI:29105"/>
        <note>catalytic</note>
    </ligand>
</feature>
<evidence type="ECO:0000256" key="6">
    <source>
        <dbReference type="ARBA" id="ARBA00022723"/>
    </source>
</evidence>
<keyword evidence="15" id="KW-0464">Manganese</keyword>
<dbReference type="InterPro" id="IPR004150">
    <property type="entry name" value="NAD_DNA_ligase_OB"/>
</dbReference>
<dbReference type="HAMAP" id="MF_01588">
    <property type="entry name" value="DNA_ligase_A"/>
    <property type="match status" value="1"/>
</dbReference>
<dbReference type="SMART" id="SM00292">
    <property type="entry name" value="BRCT"/>
    <property type="match status" value="1"/>
</dbReference>
<feature type="binding site" evidence="14">
    <location>
        <position position="112"/>
    </location>
    <ligand>
        <name>Zn(2+)</name>
        <dbReference type="ChEBI" id="CHEBI:29105"/>
        <note>catalytic</note>
    </ligand>
</feature>
<evidence type="ECO:0000256" key="15">
    <source>
        <dbReference type="HAMAP-Rule" id="MF_01588"/>
    </source>
</evidence>
<dbReference type="PROSITE" id="PS50172">
    <property type="entry name" value="BRCT"/>
    <property type="match status" value="1"/>
</dbReference>
<keyword evidence="8 15" id="KW-0227">DNA damage</keyword>
<dbReference type="InterPro" id="IPR012340">
    <property type="entry name" value="NA-bd_OB-fold"/>
</dbReference>
<evidence type="ECO:0000259" key="16">
    <source>
        <dbReference type="PROSITE" id="PS50172"/>
    </source>
</evidence>
<dbReference type="Gene3D" id="3.40.50.10190">
    <property type="entry name" value="BRCT domain"/>
    <property type="match status" value="1"/>
</dbReference>
<feature type="binding site" evidence="15">
    <location>
        <position position="432"/>
    </location>
    <ligand>
        <name>NAD(+)</name>
        <dbReference type="ChEBI" id="CHEBI:57540"/>
    </ligand>
</feature>
<dbReference type="GO" id="GO:0006281">
    <property type="term" value="P:DNA repair"/>
    <property type="evidence" value="ECO:0007669"/>
    <property type="project" value="UniProtKB-KW"/>
</dbReference>
<dbReference type="AlphaFoldDB" id="A0A1V1PF96"/>
<dbReference type="Proteomes" id="UP000189670">
    <property type="component" value="Unassembled WGS sequence"/>
</dbReference>
<dbReference type="NCBIfam" id="NF005932">
    <property type="entry name" value="PRK07956.1"/>
    <property type="match status" value="1"/>
</dbReference>
<dbReference type="GO" id="GO:0005737">
    <property type="term" value="C:cytoplasm"/>
    <property type="evidence" value="ECO:0007669"/>
    <property type="project" value="UniProtKB-SubCell"/>
</dbReference>
<dbReference type="Gene3D" id="3.30.470.30">
    <property type="entry name" value="DNA ligase/mRNA capping enzyme"/>
    <property type="match status" value="1"/>
</dbReference>
<comment type="catalytic activity">
    <reaction evidence="13 15">
        <text>NAD(+) + (deoxyribonucleotide)n-3'-hydroxyl + 5'-phospho-(deoxyribonucleotide)m = (deoxyribonucleotide)n+m + AMP + beta-nicotinamide D-nucleotide.</text>
        <dbReference type="EC" id="6.5.1.2"/>
    </reaction>
</comment>
<dbReference type="SUPFAM" id="SSF55486">
    <property type="entry name" value="Metalloproteases ('zincins'), catalytic domain"/>
    <property type="match status" value="1"/>
</dbReference>
<gene>
    <name evidence="15 17" type="primary">ligA</name>
    <name evidence="14" type="synonym">ybeY</name>
    <name evidence="17" type="ORF">OMM_01031</name>
</gene>
<dbReference type="EMBL" id="ATBP01000070">
    <property type="protein sequence ID" value="ETR73345.1"/>
    <property type="molecule type" value="Genomic_DNA"/>
</dbReference>
<dbReference type="InterPro" id="IPR020549">
    <property type="entry name" value="YbeY_CS"/>
</dbReference>
<dbReference type="GO" id="GO:0004222">
    <property type="term" value="F:metalloendopeptidase activity"/>
    <property type="evidence" value="ECO:0007669"/>
    <property type="project" value="InterPro"/>
</dbReference>
<feature type="binding site" evidence="15">
    <location>
        <position position="319"/>
    </location>
    <ligand>
        <name>NAD(+)</name>
        <dbReference type="ChEBI" id="CHEBI:57540"/>
    </ligand>
</feature>
<feature type="binding site" evidence="14">
    <location>
        <position position="116"/>
    </location>
    <ligand>
        <name>Zn(2+)</name>
        <dbReference type="ChEBI" id="CHEBI:29105"/>
        <note>catalytic</note>
    </ligand>
</feature>
<dbReference type="InterPro" id="IPR013839">
    <property type="entry name" value="DNAligase_adenylation"/>
</dbReference>
<dbReference type="PIRSF" id="PIRSF001604">
    <property type="entry name" value="LigA"/>
    <property type="match status" value="1"/>
</dbReference>
<evidence type="ECO:0000256" key="1">
    <source>
        <dbReference type="ARBA" id="ARBA00004067"/>
    </source>
</evidence>
<dbReference type="SUPFAM" id="SSF56091">
    <property type="entry name" value="DNA ligase/mRNA capping enzyme, catalytic domain"/>
    <property type="match status" value="1"/>
</dbReference>
<evidence type="ECO:0000256" key="3">
    <source>
        <dbReference type="ARBA" id="ARBA00022598"/>
    </source>
</evidence>
<protein>
    <recommendedName>
        <fullName evidence="14 15">Multifunctional fusion protein</fullName>
    </recommendedName>
    <domain>
        <recommendedName>
            <fullName evidence="15">DNA ligase</fullName>
            <ecNumber evidence="15">6.5.1.2</ecNumber>
        </recommendedName>
        <alternativeName>
            <fullName evidence="15">Polydeoxyribonucleotide synthase [NAD(+)]</fullName>
        </alternativeName>
    </domain>
    <domain>
        <recommendedName>
            <fullName evidence="14">Endoribonuclease YbeY</fullName>
            <ecNumber evidence="14">3.1.-.-</ecNumber>
        </recommendedName>
    </domain>
</protein>
<keyword evidence="7 14" id="KW-0255">Endonuclease</keyword>
<dbReference type="InterPro" id="IPR010994">
    <property type="entry name" value="RuvA_2-like"/>
</dbReference>
<dbReference type="Gene3D" id="3.40.390.30">
    <property type="entry name" value="Metalloproteases ('zincins'), catalytic domain"/>
    <property type="match status" value="1"/>
</dbReference>
<dbReference type="InterPro" id="IPR002036">
    <property type="entry name" value="YbeY"/>
</dbReference>
<keyword evidence="4 15" id="KW-0235">DNA replication</keyword>
<dbReference type="SUPFAM" id="SSF52113">
    <property type="entry name" value="BRCT domain"/>
    <property type="match status" value="1"/>
</dbReference>
<dbReference type="GO" id="GO:0006364">
    <property type="term" value="P:rRNA processing"/>
    <property type="evidence" value="ECO:0007669"/>
    <property type="project" value="UniProtKB-UniRule"/>
</dbReference>
<dbReference type="SMART" id="SM00532">
    <property type="entry name" value="LIGANc"/>
    <property type="match status" value="1"/>
</dbReference>
<evidence type="ECO:0000313" key="18">
    <source>
        <dbReference type="Proteomes" id="UP000189670"/>
    </source>
</evidence>
<comment type="cofactor">
    <cofactor evidence="14">
        <name>Zn(2+)</name>
        <dbReference type="ChEBI" id="CHEBI:29105"/>
    </cofactor>
    <text evidence="14">Binds 1 zinc ion.</text>
</comment>
<evidence type="ECO:0000256" key="12">
    <source>
        <dbReference type="ARBA" id="ARBA00023204"/>
    </source>
</evidence>
<dbReference type="Gene3D" id="1.10.287.610">
    <property type="entry name" value="Helix hairpin bin"/>
    <property type="match status" value="1"/>
</dbReference>
<dbReference type="EC" id="6.5.1.2" evidence="15"/>
<name>A0A1V1PF96_9BACT</name>
<evidence type="ECO:0000256" key="10">
    <source>
        <dbReference type="ARBA" id="ARBA00022833"/>
    </source>
</evidence>
<keyword evidence="6 14" id="KW-0479">Metal-binding</keyword>
<proteinExistence type="inferred from homology"/>
<dbReference type="Pfam" id="PF02130">
    <property type="entry name" value="YbeY"/>
    <property type="match status" value="1"/>
</dbReference>
<feature type="binding site" evidence="15">
    <location>
        <position position="285"/>
    </location>
    <ligand>
        <name>NAD(+)</name>
        <dbReference type="ChEBI" id="CHEBI:57540"/>
    </ligand>
</feature>
<comment type="caution">
    <text evidence="17">The sequence shown here is derived from an EMBL/GenBank/DDBJ whole genome shotgun (WGS) entry which is preliminary data.</text>
</comment>
<keyword evidence="11 15" id="KW-0520">NAD</keyword>
<comment type="subcellular location">
    <subcellularLocation>
        <location evidence="14">Cytoplasm</location>
    </subcellularLocation>
</comment>
<dbReference type="GO" id="GO:0004521">
    <property type="term" value="F:RNA endonuclease activity"/>
    <property type="evidence" value="ECO:0007669"/>
    <property type="project" value="UniProtKB-UniRule"/>
</dbReference>
<evidence type="ECO:0000256" key="13">
    <source>
        <dbReference type="ARBA" id="ARBA00034005"/>
    </source>
</evidence>
<organism evidence="17 18">
    <name type="scientific">Candidatus Magnetoglobus multicellularis str. Araruama</name>
    <dbReference type="NCBI Taxonomy" id="890399"/>
    <lineage>
        <taxon>Bacteria</taxon>
        <taxon>Pseudomonadati</taxon>
        <taxon>Thermodesulfobacteriota</taxon>
        <taxon>Desulfobacteria</taxon>
        <taxon>Desulfobacterales</taxon>
        <taxon>Desulfobacteraceae</taxon>
        <taxon>Candidatus Magnetoglobus</taxon>
    </lineage>
</organism>
<feature type="active site" description="N6-AMP-lysine intermediate" evidence="15">
    <location>
        <position position="264"/>
    </location>
</feature>
<keyword evidence="5 14" id="KW-0540">Nuclease</keyword>
<comment type="similarity">
    <text evidence="15">Belongs to the NAD-dependent DNA ligase family. LigA subfamily.</text>
</comment>
<comment type="similarity">
    <text evidence="2 14">Belongs to the endoribonuclease YbeY family.</text>
</comment>
<dbReference type="InterPro" id="IPR013840">
    <property type="entry name" value="DNAligase_N"/>
</dbReference>
<feature type="binding site" evidence="15">
    <location>
        <position position="552"/>
    </location>
    <ligand>
        <name>Zn(2+)</name>
        <dbReference type="ChEBI" id="CHEBI:29105"/>
    </ligand>
</feature>
<reference evidence="18" key="1">
    <citation type="submission" date="2012-11" db="EMBL/GenBank/DDBJ databases">
        <authorList>
            <person name="Lucero-Rivera Y.E."/>
            <person name="Tovar-Ramirez D."/>
        </authorList>
    </citation>
    <scope>NUCLEOTIDE SEQUENCE [LARGE SCALE GENOMIC DNA]</scope>
    <source>
        <strain evidence="18">Araruama</strain>
    </source>
</reference>
<dbReference type="GO" id="GO:0003911">
    <property type="term" value="F:DNA ligase (NAD+) activity"/>
    <property type="evidence" value="ECO:0007669"/>
    <property type="project" value="UniProtKB-UniRule"/>
</dbReference>
<dbReference type="GO" id="GO:0008270">
    <property type="term" value="F:zinc ion binding"/>
    <property type="evidence" value="ECO:0007669"/>
    <property type="project" value="UniProtKB-UniRule"/>
</dbReference>
<evidence type="ECO:0000256" key="2">
    <source>
        <dbReference type="ARBA" id="ARBA00010875"/>
    </source>
</evidence>
<dbReference type="GO" id="GO:0006260">
    <property type="term" value="P:DNA replication"/>
    <property type="evidence" value="ECO:0007669"/>
    <property type="project" value="UniProtKB-KW"/>
</dbReference>
<evidence type="ECO:0000256" key="8">
    <source>
        <dbReference type="ARBA" id="ARBA00022763"/>
    </source>
</evidence>
<dbReference type="PROSITE" id="PS01306">
    <property type="entry name" value="UPF0054"/>
    <property type="match status" value="1"/>
</dbReference>
<evidence type="ECO:0000256" key="11">
    <source>
        <dbReference type="ARBA" id="ARBA00023027"/>
    </source>
</evidence>
<evidence type="ECO:0000256" key="7">
    <source>
        <dbReference type="ARBA" id="ARBA00022759"/>
    </source>
</evidence>
<accession>A0A1V1PF96</accession>
<feature type="binding site" evidence="15">
    <location>
        <position position="565"/>
    </location>
    <ligand>
        <name>Zn(2+)</name>
        <dbReference type="ChEBI" id="CHEBI:29105"/>
    </ligand>
</feature>
<comment type="cofactor">
    <cofactor evidence="15">
        <name>Mg(2+)</name>
        <dbReference type="ChEBI" id="CHEBI:18420"/>
    </cofactor>
    <cofactor evidence="15">
        <name>Mn(2+)</name>
        <dbReference type="ChEBI" id="CHEBI:29035"/>
    </cofactor>
</comment>
<keyword evidence="9 14" id="KW-0378">Hydrolase</keyword>